<gene>
    <name evidence="2" type="ORF">G3446_21020</name>
</gene>
<name>A0A6M0K7I0_9GAMM</name>
<organism evidence="2 3">
    <name type="scientific">Thiorhodococcus minor</name>
    <dbReference type="NCBI Taxonomy" id="57489"/>
    <lineage>
        <taxon>Bacteria</taxon>
        <taxon>Pseudomonadati</taxon>
        <taxon>Pseudomonadota</taxon>
        <taxon>Gammaproteobacteria</taxon>
        <taxon>Chromatiales</taxon>
        <taxon>Chromatiaceae</taxon>
        <taxon>Thiorhodococcus</taxon>
    </lineage>
</organism>
<protein>
    <submittedName>
        <fullName evidence="2">Uncharacterized protein</fullName>
    </submittedName>
</protein>
<feature type="transmembrane region" description="Helical" evidence="1">
    <location>
        <begin position="12"/>
        <end position="34"/>
    </location>
</feature>
<dbReference type="AlphaFoldDB" id="A0A6M0K7I0"/>
<keyword evidence="1" id="KW-1133">Transmembrane helix</keyword>
<proteinExistence type="predicted"/>
<sequence length="369" mass="40862">MKPVAAKILNPLASIILVLAVVYVLLVVTGNRAVKRSEQALRDDGRPVTLEAVLPPEVPDADNAALDYRRAVLMLKAEKVGEQSLWEALQESTTDVLSDEATEASRERVDALRKRPDVEQAVALLTSGSRKPGYSNNLDFSQGLALQLPHTYDHRTINRILSAMAIAEHKAGNPAAAWETVITSLRVVDGLKTEPILVSHLVRASCFKDFQQILRRLPYSADAHREILPLLDAFEDRAPFLASLDGERILAGKWVFEMDAAQSKDLSGEAGTASIGLMGWRAIRLHDQAAYNTLMLKQTRLVQEGYQPDDGKKFKALYEDIPSYCILTRLIRPALGRAKIVMLEQAARVRVTRAGLSDARRQRSPAWRG</sequence>
<accession>A0A6M0K7I0</accession>
<evidence type="ECO:0000313" key="2">
    <source>
        <dbReference type="EMBL" id="NEV64335.1"/>
    </source>
</evidence>
<comment type="caution">
    <text evidence="2">The sequence shown here is derived from an EMBL/GenBank/DDBJ whole genome shotgun (WGS) entry which is preliminary data.</text>
</comment>
<dbReference type="EMBL" id="JAAIJQ010000084">
    <property type="protein sequence ID" value="NEV64335.1"/>
    <property type="molecule type" value="Genomic_DNA"/>
</dbReference>
<keyword evidence="1" id="KW-0472">Membrane</keyword>
<keyword evidence="3" id="KW-1185">Reference proteome</keyword>
<dbReference type="RefSeq" id="WP_164454973.1">
    <property type="nucleotide sequence ID" value="NZ_JAAIJQ010000084.1"/>
</dbReference>
<keyword evidence="1" id="KW-0812">Transmembrane</keyword>
<evidence type="ECO:0000313" key="3">
    <source>
        <dbReference type="Proteomes" id="UP000483379"/>
    </source>
</evidence>
<reference evidence="2 3" key="1">
    <citation type="submission" date="2020-02" db="EMBL/GenBank/DDBJ databases">
        <title>Genome sequences of Thiorhodococcus mannitoliphagus and Thiorhodococcus minor, purple sulfur photosynthetic bacteria in the gammaproteobacterial family, Chromatiaceae.</title>
        <authorList>
            <person name="Aviles F.A."/>
            <person name="Meyer T.E."/>
            <person name="Kyndt J.A."/>
        </authorList>
    </citation>
    <scope>NUCLEOTIDE SEQUENCE [LARGE SCALE GENOMIC DNA]</scope>
    <source>
        <strain evidence="2 3">DSM 11518</strain>
    </source>
</reference>
<dbReference type="Proteomes" id="UP000483379">
    <property type="component" value="Unassembled WGS sequence"/>
</dbReference>
<evidence type="ECO:0000256" key="1">
    <source>
        <dbReference type="SAM" id="Phobius"/>
    </source>
</evidence>